<dbReference type="Proteomes" id="UP000007435">
    <property type="component" value="Chromosome"/>
</dbReference>
<dbReference type="SUPFAM" id="SSF55545">
    <property type="entry name" value="beta-N-acetylhexosaminidase-like domain"/>
    <property type="match status" value="1"/>
</dbReference>
<dbReference type="InterPro" id="IPR017853">
    <property type="entry name" value="GH"/>
</dbReference>
<dbReference type="Gene3D" id="3.30.379.10">
    <property type="entry name" value="Chitobiase/beta-hexosaminidase domain 2-like"/>
    <property type="match status" value="1"/>
</dbReference>
<dbReference type="Pfam" id="PF13287">
    <property type="entry name" value="Fn3_assoc"/>
    <property type="match status" value="1"/>
</dbReference>
<dbReference type="GO" id="GO:0004563">
    <property type="term" value="F:beta-N-acetylhexosaminidase activity"/>
    <property type="evidence" value="ECO:0007669"/>
    <property type="project" value="UniProtKB-EC"/>
</dbReference>
<dbReference type="InterPro" id="IPR026876">
    <property type="entry name" value="Fn3_assoc_repeat"/>
</dbReference>
<dbReference type="AlphaFoldDB" id="E4RUG5"/>
<evidence type="ECO:0000256" key="6">
    <source>
        <dbReference type="PIRSR" id="PIRSR625705-1"/>
    </source>
</evidence>
<keyword evidence="10" id="KW-1185">Reference proteome</keyword>
<accession>E4RUG5</accession>
<keyword evidence="5 9" id="KW-0326">Glycosidase</keyword>
<evidence type="ECO:0000256" key="5">
    <source>
        <dbReference type="ARBA" id="ARBA00023295"/>
    </source>
</evidence>
<dbReference type="PANTHER" id="PTHR22600:SF57">
    <property type="entry name" value="BETA-N-ACETYLHEXOSAMINIDASE"/>
    <property type="match status" value="1"/>
</dbReference>
<protein>
    <recommendedName>
        <fullName evidence="3">beta-N-acetylhexosaminidase</fullName>
        <ecNumber evidence="3">3.2.1.52</ecNumber>
    </recommendedName>
</protein>
<feature type="domain" description="Beta-hexosaminidase bacterial type N-terminal" evidence="8">
    <location>
        <begin position="21"/>
        <end position="137"/>
    </location>
</feature>
<organism evidence="9 10">
    <name type="scientific">Leadbetterella byssophila (strain DSM 17132 / JCM 16389 / KACC 11308 / NBRC 106382 / 4M15)</name>
    <dbReference type="NCBI Taxonomy" id="649349"/>
    <lineage>
        <taxon>Bacteria</taxon>
        <taxon>Pseudomonadati</taxon>
        <taxon>Bacteroidota</taxon>
        <taxon>Cytophagia</taxon>
        <taxon>Cytophagales</taxon>
        <taxon>Leadbetterellaceae</taxon>
        <taxon>Leadbetterella</taxon>
    </lineage>
</organism>
<dbReference type="InterPro" id="IPR029018">
    <property type="entry name" value="Hex-like_dom2"/>
</dbReference>
<proteinExistence type="inferred from homology"/>
<dbReference type="EC" id="3.2.1.52" evidence="3"/>
<comment type="catalytic activity">
    <reaction evidence="1">
        <text>Hydrolysis of terminal non-reducing N-acetyl-D-hexosamine residues in N-acetyl-beta-D-hexosaminides.</text>
        <dbReference type="EC" id="3.2.1.52"/>
    </reaction>
</comment>
<dbReference type="CAZy" id="GH20">
    <property type="family name" value="Glycoside Hydrolase Family 20"/>
</dbReference>
<evidence type="ECO:0000256" key="2">
    <source>
        <dbReference type="ARBA" id="ARBA00006285"/>
    </source>
</evidence>
<dbReference type="PRINTS" id="PR00738">
    <property type="entry name" value="GLHYDRLASE20"/>
</dbReference>
<evidence type="ECO:0000256" key="1">
    <source>
        <dbReference type="ARBA" id="ARBA00001231"/>
    </source>
</evidence>
<dbReference type="GO" id="GO:0030203">
    <property type="term" value="P:glycosaminoglycan metabolic process"/>
    <property type="evidence" value="ECO:0007669"/>
    <property type="project" value="TreeGrafter"/>
</dbReference>
<evidence type="ECO:0000256" key="3">
    <source>
        <dbReference type="ARBA" id="ARBA00012663"/>
    </source>
</evidence>
<dbReference type="HOGENOM" id="CLU_007082_5_0_10"/>
<sequence>MIRSILFLLLSFLTLSLKAQDLIPLPVKWEKKTGTFSAKNALDIVVLNPDLRSQAEYLKNILPKGNHQILSKPGSKNSIILALSKNDLLGTEGYSLSVKEKEIRITANTSNGIFYGIQTLRQLLHDGQVSQGEILDYPRFGWRGLMLDVSRHFFTVEEVKKYIDVMSQYKLNVFHWHLTDDEGWRIEIKSHPKLTEKGAWRVERHGRFGDQRPYPKEGEENTYGGFYTQEQIKDVIRYAAERNITIVPEIDLPGHSMALLTAYPELSTKKEPKFVNPGSKFAEWYGAHEFKMLIENTVNPADEKVYQVINDIMGEVAALFPGEYIHMGGDEAYHGYWEEDPSVQEFMKKNQLKDTKELQAYFVRRVNDIIASKGKKMIGWDEILDGGGLPKSTAVMSWRGTSGGIKAAKEGHYVVMSPTTYAYLDYTQGDKSVENPIYSDLSLARTYELEPVPDGVEPKYILGGQGNLWAEVIPTLNFAFYMAYPRALAIAEKVWSPKGASDFNGFLKRLDTYFTRFDEAGIPISKAVYEPVVEVKKEGEKYFLHLKTYWPGAEVYYSLNNTYPVKYSSKYEGPVEIPNGDLKLRTQTIKDGKELGRELIIPREDLIKRAK</sequence>
<evidence type="ECO:0000259" key="8">
    <source>
        <dbReference type="Pfam" id="PF02838"/>
    </source>
</evidence>
<dbReference type="PANTHER" id="PTHR22600">
    <property type="entry name" value="BETA-HEXOSAMINIDASE"/>
    <property type="match status" value="1"/>
</dbReference>
<dbReference type="Gene3D" id="3.20.20.80">
    <property type="entry name" value="Glycosidases"/>
    <property type="match status" value="1"/>
</dbReference>
<dbReference type="CDD" id="cd06563">
    <property type="entry name" value="GH20_chitobiase-like"/>
    <property type="match status" value="1"/>
</dbReference>
<feature type="active site" description="Proton donor" evidence="6">
    <location>
        <position position="331"/>
    </location>
</feature>
<dbReference type="STRING" id="649349.Lbys_2160"/>
<dbReference type="EMBL" id="CP002305">
    <property type="protein sequence ID" value="ADQ17856.1"/>
    <property type="molecule type" value="Genomic_DNA"/>
</dbReference>
<dbReference type="GO" id="GO:0016020">
    <property type="term" value="C:membrane"/>
    <property type="evidence" value="ECO:0007669"/>
    <property type="project" value="TreeGrafter"/>
</dbReference>
<reference key="1">
    <citation type="submission" date="2010-11" db="EMBL/GenBank/DDBJ databases">
        <title>The complete genome of Leadbetterella byssophila DSM 17132.</title>
        <authorList>
            <consortium name="US DOE Joint Genome Institute (JGI-PGF)"/>
            <person name="Lucas S."/>
            <person name="Copeland A."/>
            <person name="Lapidus A."/>
            <person name="Glavina del Rio T."/>
            <person name="Dalin E."/>
            <person name="Tice H."/>
            <person name="Bruce D."/>
            <person name="Goodwin L."/>
            <person name="Pitluck S."/>
            <person name="Kyrpides N."/>
            <person name="Mavromatis K."/>
            <person name="Ivanova N."/>
            <person name="Teshima H."/>
            <person name="Brettin T."/>
            <person name="Detter J.C."/>
            <person name="Han C."/>
            <person name="Tapia R."/>
            <person name="Land M."/>
            <person name="Hauser L."/>
            <person name="Markowitz V."/>
            <person name="Cheng J.-F."/>
            <person name="Hugenholtz P."/>
            <person name="Woyke T."/>
            <person name="Wu D."/>
            <person name="Tindall B."/>
            <person name="Pomrenke H.G."/>
            <person name="Brambilla E."/>
            <person name="Klenk H.-P."/>
            <person name="Eisen J.A."/>
        </authorList>
    </citation>
    <scope>NUCLEOTIDE SEQUENCE [LARGE SCALE GENOMIC DNA]</scope>
    <source>
        <strain>DSM 17132</strain>
    </source>
</reference>
<dbReference type="Pfam" id="PF02838">
    <property type="entry name" value="Glyco_hydro_20b"/>
    <property type="match status" value="1"/>
</dbReference>
<dbReference type="InterPro" id="IPR025705">
    <property type="entry name" value="Beta_hexosaminidase_sua/sub"/>
</dbReference>
<keyword evidence="4 9" id="KW-0378">Hydrolase</keyword>
<evidence type="ECO:0000313" key="9">
    <source>
        <dbReference type="EMBL" id="ADQ17856.1"/>
    </source>
</evidence>
<evidence type="ECO:0000256" key="4">
    <source>
        <dbReference type="ARBA" id="ARBA00022801"/>
    </source>
</evidence>
<feature type="domain" description="Glycoside hydrolase family 20 catalytic" evidence="7">
    <location>
        <begin position="140"/>
        <end position="497"/>
    </location>
</feature>
<evidence type="ECO:0000259" key="7">
    <source>
        <dbReference type="Pfam" id="PF00728"/>
    </source>
</evidence>
<dbReference type="RefSeq" id="WP_013408902.1">
    <property type="nucleotide sequence ID" value="NC_014655.1"/>
</dbReference>
<dbReference type="InterPro" id="IPR015882">
    <property type="entry name" value="HEX_bac_N"/>
</dbReference>
<reference evidence="9 10" key="2">
    <citation type="journal article" date="2011" name="Stand. Genomic Sci.">
        <title>Complete genome sequence of Leadbetterella byssophila type strain (4M15).</title>
        <authorList>
            <person name="Abt B."/>
            <person name="Teshima H."/>
            <person name="Lucas S."/>
            <person name="Lapidus A."/>
            <person name="Del Rio T.G."/>
            <person name="Nolan M."/>
            <person name="Tice H."/>
            <person name="Cheng J.F."/>
            <person name="Pitluck S."/>
            <person name="Liolios K."/>
            <person name="Pagani I."/>
            <person name="Ivanova N."/>
            <person name="Mavromatis K."/>
            <person name="Pati A."/>
            <person name="Tapia R."/>
            <person name="Han C."/>
            <person name="Goodwin L."/>
            <person name="Chen A."/>
            <person name="Palaniappan K."/>
            <person name="Land M."/>
            <person name="Hauser L."/>
            <person name="Chang Y.J."/>
            <person name="Jeffries C.D."/>
            <person name="Rohde M."/>
            <person name="Goker M."/>
            <person name="Tindall B.J."/>
            <person name="Detter J.C."/>
            <person name="Woyke T."/>
            <person name="Bristow J."/>
            <person name="Eisen J.A."/>
            <person name="Markowitz V."/>
            <person name="Hugenholtz P."/>
            <person name="Klenk H.P."/>
            <person name="Kyrpides N.C."/>
        </authorList>
    </citation>
    <scope>NUCLEOTIDE SEQUENCE [LARGE SCALE GENOMIC DNA]</scope>
    <source>
        <strain evidence="10">DSM 17132 / JCM 16389 / KACC 11308 / NBRC 106382 / 4M15</strain>
    </source>
</reference>
<dbReference type="KEGG" id="lby:Lbys_2160"/>
<dbReference type="SUPFAM" id="SSF51445">
    <property type="entry name" value="(Trans)glycosidases"/>
    <property type="match status" value="1"/>
</dbReference>
<dbReference type="OrthoDB" id="9763537at2"/>
<dbReference type="eggNOG" id="COG3525">
    <property type="taxonomic scope" value="Bacteria"/>
</dbReference>
<dbReference type="InterPro" id="IPR015883">
    <property type="entry name" value="Glyco_hydro_20_cat"/>
</dbReference>
<gene>
    <name evidence="9" type="ordered locus">Lbys_2160</name>
</gene>
<dbReference type="GO" id="GO:0005975">
    <property type="term" value="P:carbohydrate metabolic process"/>
    <property type="evidence" value="ECO:0007669"/>
    <property type="project" value="InterPro"/>
</dbReference>
<name>E4RUG5_LEAB4</name>
<comment type="similarity">
    <text evidence="2">Belongs to the glycosyl hydrolase 20 family.</text>
</comment>
<evidence type="ECO:0000313" key="10">
    <source>
        <dbReference type="Proteomes" id="UP000007435"/>
    </source>
</evidence>
<dbReference type="Pfam" id="PF00728">
    <property type="entry name" value="Glyco_hydro_20"/>
    <property type="match status" value="1"/>
</dbReference>